<gene>
    <name evidence="1" type="ORF">EPI10_000341</name>
</gene>
<keyword evidence="1" id="KW-0378">Hydrolase</keyword>
<comment type="caution">
    <text evidence="1">The sequence shown here is derived from an EMBL/GenBank/DDBJ whole genome shotgun (WGS) entry which is preliminary data.</text>
</comment>
<dbReference type="SUPFAM" id="SSF56219">
    <property type="entry name" value="DNase I-like"/>
    <property type="match status" value="1"/>
</dbReference>
<dbReference type="PANTHER" id="PTHR35218">
    <property type="entry name" value="RNASE H DOMAIN-CONTAINING PROTEIN"/>
    <property type="match status" value="1"/>
</dbReference>
<dbReference type="Proteomes" id="UP000325315">
    <property type="component" value="Unassembled WGS sequence"/>
</dbReference>
<evidence type="ECO:0000313" key="2">
    <source>
        <dbReference type="Proteomes" id="UP000325315"/>
    </source>
</evidence>
<accession>A0A5B6V7K3</accession>
<keyword evidence="1" id="KW-0255">Endonuclease</keyword>
<evidence type="ECO:0000313" key="1">
    <source>
        <dbReference type="EMBL" id="KAA3465140.1"/>
    </source>
</evidence>
<dbReference type="InterPro" id="IPR036691">
    <property type="entry name" value="Endo/exonu/phosph_ase_sf"/>
</dbReference>
<dbReference type="PANTHER" id="PTHR35218:SF9">
    <property type="entry name" value="ENDONUCLEASE_EXONUCLEASE_PHOSPHATASE DOMAIN-CONTAINING PROTEIN"/>
    <property type="match status" value="1"/>
</dbReference>
<dbReference type="OrthoDB" id="999895at2759"/>
<name>A0A5B6V7K3_9ROSI</name>
<dbReference type="EMBL" id="SMMG02000007">
    <property type="protein sequence ID" value="KAA3465140.1"/>
    <property type="molecule type" value="Genomic_DNA"/>
</dbReference>
<dbReference type="GO" id="GO:0004519">
    <property type="term" value="F:endonuclease activity"/>
    <property type="evidence" value="ECO:0007669"/>
    <property type="project" value="UniProtKB-KW"/>
</dbReference>
<organism evidence="1 2">
    <name type="scientific">Gossypium australe</name>
    <dbReference type="NCBI Taxonomy" id="47621"/>
    <lineage>
        <taxon>Eukaryota</taxon>
        <taxon>Viridiplantae</taxon>
        <taxon>Streptophyta</taxon>
        <taxon>Embryophyta</taxon>
        <taxon>Tracheophyta</taxon>
        <taxon>Spermatophyta</taxon>
        <taxon>Magnoliopsida</taxon>
        <taxon>eudicotyledons</taxon>
        <taxon>Gunneridae</taxon>
        <taxon>Pentapetalae</taxon>
        <taxon>rosids</taxon>
        <taxon>malvids</taxon>
        <taxon>Malvales</taxon>
        <taxon>Malvaceae</taxon>
        <taxon>Malvoideae</taxon>
        <taxon>Gossypium</taxon>
    </lineage>
</organism>
<keyword evidence="1" id="KW-0540">Nuclease</keyword>
<dbReference type="AlphaFoldDB" id="A0A5B6V7K3"/>
<protein>
    <submittedName>
        <fullName evidence="1">Endonuclease/exonuclease/phosphatase</fullName>
    </submittedName>
</protein>
<keyword evidence="2" id="KW-1185">Reference proteome</keyword>
<keyword evidence="1" id="KW-0269">Exonuclease</keyword>
<sequence>METKLDHKRMERIRLRCGYNNGVDIEAEGSRGGLCLAWKGDIDVTVKRYSKWHIDSLVKGGNGQAEWRFTGFYGSPYLKDKNTVWDLLKILSHENHQPWLVAGDFNEILFDFEKKGGGQGIRGGWMLSGTL</sequence>
<proteinExistence type="predicted"/>
<dbReference type="GO" id="GO:0004527">
    <property type="term" value="F:exonuclease activity"/>
    <property type="evidence" value="ECO:0007669"/>
    <property type="project" value="UniProtKB-KW"/>
</dbReference>
<reference evidence="2" key="1">
    <citation type="journal article" date="2019" name="Plant Biotechnol. J.">
        <title>Genome sequencing of the Australian wild diploid species Gossypium australe highlights disease resistance and delayed gland morphogenesis.</title>
        <authorList>
            <person name="Cai Y."/>
            <person name="Cai X."/>
            <person name="Wang Q."/>
            <person name="Wang P."/>
            <person name="Zhang Y."/>
            <person name="Cai C."/>
            <person name="Xu Y."/>
            <person name="Wang K."/>
            <person name="Zhou Z."/>
            <person name="Wang C."/>
            <person name="Geng S."/>
            <person name="Li B."/>
            <person name="Dong Q."/>
            <person name="Hou Y."/>
            <person name="Wang H."/>
            <person name="Ai P."/>
            <person name="Liu Z."/>
            <person name="Yi F."/>
            <person name="Sun M."/>
            <person name="An G."/>
            <person name="Cheng J."/>
            <person name="Zhang Y."/>
            <person name="Shi Q."/>
            <person name="Xie Y."/>
            <person name="Shi X."/>
            <person name="Chang Y."/>
            <person name="Huang F."/>
            <person name="Chen Y."/>
            <person name="Hong S."/>
            <person name="Mi L."/>
            <person name="Sun Q."/>
            <person name="Zhang L."/>
            <person name="Zhou B."/>
            <person name="Peng R."/>
            <person name="Zhang X."/>
            <person name="Liu F."/>
        </authorList>
    </citation>
    <scope>NUCLEOTIDE SEQUENCE [LARGE SCALE GENOMIC DNA]</scope>
    <source>
        <strain evidence="2">cv. PA1801</strain>
    </source>
</reference>
<dbReference type="Gene3D" id="3.60.10.10">
    <property type="entry name" value="Endonuclease/exonuclease/phosphatase"/>
    <property type="match status" value="1"/>
</dbReference>